<dbReference type="EMBL" id="FRCZ01000001">
    <property type="protein sequence ID" value="SHM54458.1"/>
    <property type="molecule type" value="Genomic_DNA"/>
</dbReference>
<dbReference type="GO" id="GO:0006629">
    <property type="term" value="P:lipid metabolic process"/>
    <property type="evidence" value="ECO:0007669"/>
    <property type="project" value="InterPro"/>
</dbReference>
<evidence type="ECO:0000313" key="3">
    <source>
        <dbReference type="EMBL" id="SHM54458.1"/>
    </source>
</evidence>
<dbReference type="Proteomes" id="UP000184184">
    <property type="component" value="Unassembled WGS sequence"/>
</dbReference>
<accession>A0A1M7JN73</accession>
<sequence>MSLLSVLKSSFILVLISTSLVITFGFVTKPVKTVPLHEDTILVAHRGASYHAPENTLGAFQRGIELNADYLECDVQLTKDGHVVIMHDKRIDRTTNFYGMVKDLTLEELKKVDAGLMFSTDYIGEEILTLEELLIALNPGAGIMIEIKYPDLYPDIEEKVVNIIKDYQDKHKIIVQSFDFDVIKKVKKLLPDVETGVIVSKRKLNTTEIADLANYVNVINYNVNYLSKDIVEAAHNNDIMVTAWSIKKQKHFNKAMELGVDGIVTNFPDWIIK</sequence>
<evidence type="ECO:0000256" key="1">
    <source>
        <dbReference type="SAM" id="Phobius"/>
    </source>
</evidence>
<reference evidence="3 4" key="1">
    <citation type="submission" date="2016-11" db="EMBL/GenBank/DDBJ databases">
        <authorList>
            <person name="Jaros S."/>
            <person name="Januszkiewicz K."/>
            <person name="Wedrychowicz H."/>
        </authorList>
    </citation>
    <scope>NUCLEOTIDE SEQUENCE [LARGE SCALE GENOMIC DNA]</scope>
    <source>
        <strain evidence="3 4">CGMCC 1.10681</strain>
    </source>
</reference>
<dbReference type="PANTHER" id="PTHR46211:SF8">
    <property type="entry name" value="PHOSPHODIESTERASE"/>
    <property type="match status" value="1"/>
</dbReference>
<name>A0A1M7JN73_9BACI</name>
<dbReference type="PANTHER" id="PTHR46211">
    <property type="entry name" value="GLYCEROPHOSPHORYL DIESTER PHOSPHODIESTERASE"/>
    <property type="match status" value="1"/>
</dbReference>
<dbReference type="RefSeq" id="WP_073199199.1">
    <property type="nucleotide sequence ID" value="NZ_FRCZ01000001.1"/>
</dbReference>
<proteinExistence type="predicted"/>
<evidence type="ECO:0000259" key="2">
    <source>
        <dbReference type="PROSITE" id="PS51704"/>
    </source>
</evidence>
<dbReference type="Gene3D" id="3.20.20.190">
    <property type="entry name" value="Phosphatidylinositol (PI) phosphodiesterase"/>
    <property type="match status" value="1"/>
</dbReference>
<dbReference type="InterPro" id="IPR030395">
    <property type="entry name" value="GP_PDE_dom"/>
</dbReference>
<feature type="domain" description="GP-PDE" evidence="2">
    <location>
        <begin position="40"/>
        <end position="273"/>
    </location>
</feature>
<dbReference type="PROSITE" id="PS51704">
    <property type="entry name" value="GP_PDE"/>
    <property type="match status" value="1"/>
</dbReference>
<gene>
    <name evidence="3" type="ORF">SAMN05216179_0423</name>
</gene>
<keyword evidence="1" id="KW-1133">Transmembrane helix</keyword>
<dbReference type="Pfam" id="PF03009">
    <property type="entry name" value="GDPD"/>
    <property type="match status" value="1"/>
</dbReference>
<dbReference type="STRING" id="1027249.SAMN05216179_0423"/>
<keyword evidence="4" id="KW-1185">Reference proteome</keyword>
<dbReference type="GO" id="GO:0008081">
    <property type="term" value="F:phosphoric diester hydrolase activity"/>
    <property type="evidence" value="ECO:0007669"/>
    <property type="project" value="InterPro"/>
</dbReference>
<evidence type="ECO:0000313" key="4">
    <source>
        <dbReference type="Proteomes" id="UP000184184"/>
    </source>
</evidence>
<dbReference type="OrthoDB" id="384721at2"/>
<keyword evidence="1" id="KW-0472">Membrane</keyword>
<dbReference type="SUPFAM" id="SSF51695">
    <property type="entry name" value="PLC-like phosphodiesterases"/>
    <property type="match status" value="1"/>
</dbReference>
<feature type="transmembrane region" description="Helical" evidence="1">
    <location>
        <begin position="6"/>
        <end position="27"/>
    </location>
</feature>
<protein>
    <submittedName>
        <fullName evidence="3">Glycerophosphoryl diester phosphodiesterase</fullName>
    </submittedName>
</protein>
<dbReference type="InterPro" id="IPR017946">
    <property type="entry name" value="PLC-like_Pdiesterase_TIM-brl"/>
</dbReference>
<organism evidence="3 4">
    <name type="scientific">Gracilibacillus kekensis</name>
    <dbReference type="NCBI Taxonomy" id="1027249"/>
    <lineage>
        <taxon>Bacteria</taxon>
        <taxon>Bacillati</taxon>
        <taxon>Bacillota</taxon>
        <taxon>Bacilli</taxon>
        <taxon>Bacillales</taxon>
        <taxon>Bacillaceae</taxon>
        <taxon>Gracilibacillus</taxon>
    </lineage>
</organism>
<keyword evidence="1" id="KW-0812">Transmembrane</keyword>
<dbReference type="AlphaFoldDB" id="A0A1M7JN73"/>